<name>X0VJZ1_9ZZZZ</name>
<evidence type="ECO:0000313" key="1">
    <source>
        <dbReference type="EMBL" id="GAG18599.1"/>
    </source>
</evidence>
<protein>
    <submittedName>
        <fullName evidence="1">Uncharacterized protein</fullName>
    </submittedName>
</protein>
<feature type="non-terminal residue" evidence="1">
    <location>
        <position position="137"/>
    </location>
</feature>
<dbReference type="EMBL" id="BARS01035445">
    <property type="protein sequence ID" value="GAG18599.1"/>
    <property type="molecule type" value="Genomic_DNA"/>
</dbReference>
<gene>
    <name evidence="1" type="ORF">S01H1_54606</name>
</gene>
<accession>X0VJZ1</accession>
<reference evidence="1" key="1">
    <citation type="journal article" date="2014" name="Front. Microbiol.">
        <title>High frequency of phylogenetically diverse reductive dehalogenase-homologous genes in deep subseafloor sedimentary metagenomes.</title>
        <authorList>
            <person name="Kawai M."/>
            <person name="Futagami T."/>
            <person name="Toyoda A."/>
            <person name="Takaki Y."/>
            <person name="Nishi S."/>
            <person name="Hori S."/>
            <person name="Arai W."/>
            <person name="Tsubouchi T."/>
            <person name="Morono Y."/>
            <person name="Uchiyama I."/>
            <person name="Ito T."/>
            <person name="Fujiyama A."/>
            <person name="Inagaki F."/>
            <person name="Takami H."/>
        </authorList>
    </citation>
    <scope>NUCLEOTIDE SEQUENCE</scope>
    <source>
        <strain evidence="1">Expedition CK06-06</strain>
    </source>
</reference>
<dbReference type="AlphaFoldDB" id="X0VJZ1"/>
<proteinExistence type="predicted"/>
<comment type="caution">
    <text evidence="1">The sequence shown here is derived from an EMBL/GenBank/DDBJ whole genome shotgun (WGS) entry which is preliminary data.</text>
</comment>
<organism evidence="1">
    <name type="scientific">marine sediment metagenome</name>
    <dbReference type="NCBI Taxonomy" id="412755"/>
    <lineage>
        <taxon>unclassified sequences</taxon>
        <taxon>metagenomes</taxon>
        <taxon>ecological metagenomes</taxon>
    </lineage>
</organism>
<sequence length="137" mass="14917">MSIKRYEQGQPRPGAGRLNEIVDQLNRNISPGGSGPLQYGSGGVAFNSPPRTLLGLFQLTEAMVYPDGTDPDEADVPYVDNARQVWLNHSSDQYGETSDSPNTTLYHPACFRDGEGLPPSTASFGSGDRVWAVWNMQ</sequence>